<dbReference type="Proteomes" id="UP000240760">
    <property type="component" value="Unassembled WGS sequence"/>
</dbReference>
<dbReference type="AlphaFoldDB" id="A0A2T4BP63"/>
<name>A0A2T4BP63_TRILO</name>
<accession>A0A2T4BP63</accession>
<dbReference type="EMBL" id="KZ679153">
    <property type="protein sequence ID" value="PTB71094.1"/>
    <property type="molecule type" value="Genomic_DNA"/>
</dbReference>
<reference evidence="1 2" key="1">
    <citation type="submission" date="2016-07" db="EMBL/GenBank/DDBJ databases">
        <title>Multiple horizontal gene transfer events from other fungi enriched the ability of initially mycotrophic Trichoderma (Ascomycota) to feed on dead plant biomass.</title>
        <authorList>
            <consortium name="DOE Joint Genome Institute"/>
            <person name="Aerts A."/>
            <person name="Atanasova L."/>
            <person name="Chenthamara K."/>
            <person name="Zhang J."/>
            <person name="Grujic M."/>
            <person name="Henrissat B."/>
            <person name="Kuo A."/>
            <person name="Salamov A."/>
            <person name="Lipzen A."/>
            <person name="Labutti K."/>
            <person name="Barry K."/>
            <person name="Miao Y."/>
            <person name="Rahimi M.J."/>
            <person name="Shen Q."/>
            <person name="Grigoriev I.V."/>
            <person name="Kubicek C.P."/>
            <person name="Druzhinina I.S."/>
        </authorList>
    </citation>
    <scope>NUCLEOTIDE SEQUENCE [LARGE SCALE GENOMIC DNA]</scope>
    <source>
        <strain evidence="1 2">ATCC 18648</strain>
    </source>
</reference>
<keyword evidence="2" id="KW-1185">Reference proteome</keyword>
<gene>
    <name evidence="1" type="ORF">M440DRAFT_1406838</name>
</gene>
<organism evidence="1 2">
    <name type="scientific">Trichoderma longibrachiatum ATCC 18648</name>
    <dbReference type="NCBI Taxonomy" id="983965"/>
    <lineage>
        <taxon>Eukaryota</taxon>
        <taxon>Fungi</taxon>
        <taxon>Dikarya</taxon>
        <taxon>Ascomycota</taxon>
        <taxon>Pezizomycotina</taxon>
        <taxon>Sordariomycetes</taxon>
        <taxon>Hypocreomycetidae</taxon>
        <taxon>Hypocreales</taxon>
        <taxon>Hypocreaceae</taxon>
        <taxon>Trichoderma</taxon>
    </lineage>
</organism>
<evidence type="ECO:0000313" key="2">
    <source>
        <dbReference type="Proteomes" id="UP000240760"/>
    </source>
</evidence>
<proteinExistence type="predicted"/>
<protein>
    <submittedName>
        <fullName evidence="1">Uncharacterized protein</fullName>
    </submittedName>
</protein>
<sequence>MSWSFPRNSLFSIAIGTLPLGTQHCYDPTEHVSGKNLGPYLCLVTAFGLVWNGFSFRSVAITAW</sequence>
<evidence type="ECO:0000313" key="1">
    <source>
        <dbReference type="EMBL" id="PTB71094.1"/>
    </source>
</evidence>